<keyword evidence="1" id="KW-0812">Transmembrane</keyword>
<reference evidence="2" key="1">
    <citation type="submission" date="2022-06" db="EMBL/GenBank/DDBJ databases">
        <title>Novel species in genus nocardia.</title>
        <authorList>
            <person name="Li F."/>
        </authorList>
    </citation>
    <scope>NUCLEOTIDE SEQUENCE</scope>
    <source>
        <strain evidence="2">CDC141</strain>
    </source>
</reference>
<protein>
    <submittedName>
        <fullName evidence="2">ABC transporter permease</fullName>
    </submittedName>
</protein>
<proteinExistence type="predicted"/>
<comment type="caution">
    <text evidence="2">The sequence shown here is derived from an EMBL/GenBank/DDBJ whole genome shotgun (WGS) entry which is preliminary data.</text>
</comment>
<evidence type="ECO:0000256" key="1">
    <source>
        <dbReference type="SAM" id="Phobius"/>
    </source>
</evidence>
<evidence type="ECO:0000313" key="3">
    <source>
        <dbReference type="Proteomes" id="UP001139157"/>
    </source>
</evidence>
<dbReference type="Proteomes" id="UP001139157">
    <property type="component" value="Unassembled WGS sequence"/>
</dbReference>
<feature type="transmembrane region" description="Helical" evidence="1">
    <location>
        <begin position="61"/>
        <end position="84"/>
    </location>
</feature>
<accession>A0A9X2EGP0</accession>
<gene>
    <name evidence="2" type="ORF">NDR86_33405</name>
</gene>
<keyword evidence="1" id="KW-1133">Transmembrane helix</keyword>
<evidence type="ECO:0000313" key="2">
    <source>
        <dbReference type="EMBL" id="MCM6778398.1"/>
    </source>
</evidence>
<feature type="transmembrane region" description="Helical" evidence="1">
    <location>
        <begin position="33"/>
        <end position="55"/>
    </location>
</feature>
<feature type="transmembrane region" description="Helical" evidence="1">
    <location>
        <begin position="105"/>
        <end position="131"/>
    </location>
</feature>
<dbReference type="RefSeq" id="WP_251917904.1">
    <property type="nucleotide sequence ID" value="NZ_JAMRXG010000021.1"/>
</dbReference>
<feature type="transmembrane region" description="Helical" evidence="1">
    <location>
        <begin position="151"/>
        <end position="172"/>
    </location>
</feature>
<feature type="transmembrane region" description="Helical" evidence="1">
    <location>
        <begin position="179"/>
        <end position="197"/>
    </location>
</feature>
<sequence length="259" mass="26030">MTAMPSAATTGAVLSDQIRSELIKICSVRPLRWLPVLAVLIAPVLALVVGLTGSLEPDDTVTGAALTGVSVALAVVGSWGALVVTTEFGSGTIRPVLVATPQRRIVLAAKTIVVALVATLVGVLSPTLAYLVGVAVIDTAKYTAGQFFPGIIGICGCFPTVATLGLAAGVVVRNSAAAVALMGAHLVLPQMTAAQAVGDLHKWMTLIAPSAVVAKLSGSSDAAPEIMGTVGGWPRLALVVVGAIGALAAARRMLDRADA</sequence>
<dbReference type="AlphaFoldDB" id="A0A9X2EGP0"/>
<keyword evidence="1" id="KW-0472">Membrane</keyword>
<dbReference type="EMBL" id="JAMRXG010000021">
    <property type="protein sequence ID" value="MCM6778398.1"/>
    <property type="molecule type" value="Genomic_DNA"/>
</dbReference>
<name>A0A9X2EGP0_9NOCA</name>
<organism evidence="2 3">
    <name type="scientific">Nocardia pulmonis</name>
    <dbReference type="NCBI Taxonomy" id="2951408"/>
    <lineage>
        <taxon>Bacteria</taxon>
        <taxon>Bacillati</taxon>
        <taxon>Actinomycetota</taxon>
        <taxon>Actinomycetes</taxon>
        <taxon>Mycobacteriales</taxon>
        <taxon>Nocardiaceae</taxon>
        <taxon>Nocardia</taxon>
    </lineage>
</organism>
<keyword evidence="3" id="KW-1185">Reference proteome</keyword>
<feature type="transmembrane region" description="Helical" evidence="1">
    <location>
        <begin position="232"/>
        <end position="250"/>
    </location>
</feature>